<dbReference type="InterPro" id="IPR027372">
    <property type="entry name" value="Phytase-like_dom"/>
</dbReference>
<dbReference type="AlphaFoldDB" id="A0A2S5A4P2"/>
<name>A0A2S5A4P2_9SPHI</name>
<dbReference type="PROSITE" id="PS51257">
    <property type="entry name" value="PROKAR_LIPOPROTEIN"/>
    <property type="match status" value="1"/>
</dbReference>
<dbReference type="PANTHER" id="PTHR37957:SF1">
    <property type="entry name" value="PHYTASE-LIKE DOMAIN-CONTAINING PROTEIN"/>
    <property type="match status" value="1"/>
</dbReference>
<evidence type="ECO:0000313" key="3">
    <source>
        <dbReference type="Proteomes" id="UP000236893"/>
    </source>
</evidence>
<proteinExistence type="predicted"/>
<reference evidence="2 3" key="1">
    <citation type="submission" date="2018-01" db="EMBL/GenBank/DDBJ databases">
        <authorList>
            <person name="Gaut B.S."/>
            <person name="Morton B.R."/>
            <person name="Clegg M.T."/>
            <person name="Duvall M.R."/>
        </authorList>
    </citation>
    <scope>NUCLEOTIDE SEQUENCE [LARGE SCALE GENOMIC DNA]</scope>
    <source>
        <strain evidence="2 3">HR-AV</strain>
    </source>
</reference>
<dbReference type="Pfam" id="PF13449">
    <property type="entry name" value="Phytase-like"/>
    <property type="match status" value="1"/>
</dbReference>
<feature type="domain" description="Phytase-like" evidence="1">
    <location>
        <begin position="63"/>
        <end position="378"/>
    </location>
</feature>
<dbReference type="EMBL" id="PQVF01000004">
    <property type="protein sequence ID" value="POY37506.1"/>
    <property type="molecule type" value="Genomic_DNA"/>
</dbReference>
<accession>A0A2S5A4P2</accession>
<dbReference type="RefSeq" id="WP_103788413.1">
    <property type="nucleotide sequence ID" value="NZ_PQVF01000004.1"/>
</dbReference>
<keyword evidence="3" id="KW-1185">Reference proteome</keyword>
<comment type="caution">
    <text evidence="2">The sequence shown here is derived from an EMBL/GenBank/DDBJ whole genome shotgun (WGS) entry which is preliminary data.</text>
</comment>
<dbReference type="OrthoDB" id="9798539at2"/>
<organism evidence="2 3">
    <name type="scientific">Solitalea longa</name>
    <dbReference type="NCBI Taxonomy" id="2079460"/>
    <lineage>
        <taxon>Bacteria</taxon>
        <taxon>Pseudomonadati</taxon>
        <taxon>Bacteroidota</taxon>
        <taxon>Sphingobacteriia</taxon>
        <taxon>Sphingobacteriales</taxon>
        <taxon>Sphingobacteriaceae</taxon>
        <taxon>Solitalea</taxon>
    </lineage>
</organism>
<sequence>MNKTKKAAFIFTIITASVLAIIFISCRKNLYINDNSLKDTTQTTGWRFIGEQVLANDMTFQNTPVGGLSGIDYDPASNVYYIISDDRSEKQPARFYTAKIYFKPNSFDSVKITAVSNLKQPDGNFFPNKYEDETKVCDPESIRFVKSTGTLLWSSEGERKPSRGDTILIDPFLREMKTDGTFEQEYPIPSVYKMYKKEYGMRQNSALESIALSPDEKYIFIANEEPLYQDGPPADTEETKSFIRITKIDRLTKEIVAQYAYKLDKIHSSPLIPGGFKMNGVDEILSITENKLYVMERSFAVGALPSNSIRIYEVDLQTATNVKDVGALTGQQFTPATKKLAYNLSSLNTSIDNVEGITFGPKLPNGHSTIVFVSDNNFSVIQKTQFLVFELLR</sequence>
<protein>
    <recommendedName>
        <fullName evidence="1">Phytase-like domain-containing protein</fullName>
    </recommendedName>
</protein>
<dbReference type="SUPFAM" id="SSF75011">
    <property type="entry name" value="3-carboxy-cis,cis-mucoante lactonizing enzyme"/>
    <property type="match status" value="1"/>
</dbReference>
<evidence type="ECO:0000259" key="1">
    <source>
        <dbReference type="Pfam" id="PF13449"/>
    </source>
</evidence>
<evidence type="ECO:0000313" key="2">
    <source>
        <dbReference type="EMBL" id="POY37506.1"/>
    </source>
</evidence>
<gene>
    <name evidence="2" type="ORF">C3K47_07005</name>
</gene>
<dbReference type="PANTHER" id="PTHR37957">
    <property type="entry name" value="BLR7070 PROTEIN"/>
    <property type="match status" value="1"/>
</dbReference>
<dbReference type="Proteomes" id="UP000236893">
    <property type="component" value="Unassembled WGS sequence"/>
</dbReference>